<reference evidence="1 2" key="1">
    <citation type="journal article" date="2019" name="Emerg. Microbes Infect.">
        <title>Comprehensive subspecies identification of 175 nontuberculous mycobacteria species based on 7547 genomic profiles.</title>
        <authorList>
            <person name="Matsumoto Y."/>
            <person name="Kinjo T."/>
            <person name="Motooka D."/>
            <person name="Nabeya D."/>
            <person name="Jung N."/>
            <person name="Uechi K."/>
            <person name="Horii T."/>
            <person name="Iida T."/>
            <person name="Fujita J."/>
            <person name="Nakamura S."/>
        </authorList>
    </citation>
    <scope>NUCLEOTIDE SEQUENCE [LARGE SCALE GENOMIC DNA]</scope>
    <source>
        <strain evidence="1 2">JCM 17783</strain>
    </source>
</reference>
<keyword evidence="2" id="KW-1185">Reference proteome</keyword>
<dbReference type="Proteomes" id="UP000467130">
    <property type="component" value="Chromosome"/>
</dbReference>
<evidence type="ECO:0008006" key="3">
    <source>
        <dbReference type="Google" id="ProtNLM"/>
    </source>
</evidence>
<proteinExistence type="predicted"/>
<evidence type="ECO:0000313" key="2">
    <source>
        <dbReference type="Proteomes" id="UP000467130"/>
    </source>
</evidence>
<name>A0A7I7Q795_9MYCO</name>
<gene>
    <name evidence="1" type="ORF">MSTO_24250</name>
</gene>
<dbReference type="EMBL" id="AP022587">
    <property type="protein sequence ID" value="BBY22220.1"/>
    <property type="molecule type" value="Genomic_DNA"/>
</dbReference>
<dbReference type="AlphaFoldDB" id="A0A7I7Q795"/>
<sequence>MRAALADVRARERRRRQDFCAQTAHQLTAANAVVVLEDLKNRNMTRTAKGTLQDPGRNLAAKSGLNRAILAKGWHSSRWRWPRRRYTGTAVVVVRTRRNAARSVAGGSEIP</sequence>
<evidence type="ECO:0000313" key="1">
    <source>
        <dbReference type="EMBL" id="BBY22220.1"/>
    </source>
</evidence>
<dbReference type="RefSeq" id="WP_163787993.1">
    <property type="nucleotide sequence ID" value="NZ_AP022587.1"/>
</dbReference>
<organism evidence="1 2">
    <name type="scientific">Mycobacterium stomatepiae</name>
    <dbReference type="NCBI Taxonomy" id="470076"/>
    <lineage>
        <taxon>Bacteria</taxon>
        <taxon>Bacillati</taxon>
        <taxon>Actinomycetota</taxon>
        <taxon>Actinomycetes</taxon>
        <taxon>Mycobacteriales</taxon>
        <taxon>Mycobacteriaceae</taxon>
        <taxon>Mycobacterium</taxon>
        <taxon>Mycobacterium simiae complex</taxon>
    </lineage>
</organism>
<accession>A0A7I7Q795</accession>
<dbReference type="KEGG" id="msto:MSTO_24250"/>
<protein>
    <recommendedName>
        <fullName evidence="3">Transposase</fullName>
    </recommendedName>
</protein>